<dbReference type="PRINTS" id="PR00080">
    <property type="entry name" value="SDRFAMILY"/>
</dbReference>
<dbReference type="PRINTS" id="PR00081">
    <property type="entry name" value="GDHRDH"/>
</dbReference>
<dbReference type="InterPro" id="IPR036291">
    <property type="entry name" value="NAD(P)-bd_dom_sf"/>
</dbReference>
<name>A0ABU2XJL0_9ACTN</name>
<organism evidence="2 3">
    <name type="scientific">Streptomyces lonegramiae</name>
    <dbReference type="NCBI Taxonomy" id="3075524"/>
    <lineage>
        <taxon>Bacteria</taxon>
        <taxon>Bacillati</taxon>
        <taxon>Actinomycetota</taxon>
        <taxon>Actinomycetes</taxon>
        <taxon>Kitasatosporales</taxon>
        <taxon>Streptomycetaceae</taxon>
        <taxon>Streptomyces</taxon>
    </lineage>
</organism>
<evidence type="ECO:0000256" key="1">
    <source>
        <dbReference type="ARBA" id="ARBA00006484"/>
    </source>
</evidence>
<dbReference type="InterPro" id="IPR002347">
    <property type="entry name" value="SDR_fam"/>
</dbReference>
<gene>
    <name evidence="2" type="ORF">RND15_20560</name>
</gene>
<dbReference type="NCBIfam" id="NF005559">
    <property type="entry name" value="PRK07231.1"/>
    <property type="match status" value="1"/>
</dbReference>
<dbReference type="Proteomes" id="UP001180754">
    <property type="component" value="Unassembled WGS sequence"/>
</dbReference>
<dbReference type="Gene3D" id="3.40.50.720">
    <property type="entry name" value="NAD(P)-binding Rossmann-like Domain"/>
    <property type="match status" value="1"/>
</dbReference>
<evidence type="ECO:0000313" key="2">
    <source>
        <dbReference type="EMBL" id="MDT0545083.1"/>
    </source>
</evidence>
<dbReference type="Pfam" id="PF13561">
    <property type="entry name" value="adh_short_C2"/>
    <property type="match status" value="1"/>
</dbReference>
<keyword evidence="3" id="KW-1185">Reference proteome</keyword>
<protein>
    <submittedName>
        <fullName evidence="2">SDR family oxidoreductase</fullName>
    </submittedName>
</protein>
<comment type="similarity">
    <text evidence="1">Belongs to the short-chain dehydrogenases/reductases (SDR) family.</text>
</comment>
<dbReference type="SUPFAM" id="SSF51735">
    <property type="entry name" value="NAD(P)-binding Rossmann-fold domains"/>
    <property type="match status" value="1"/>
</dbReference>
<accession>A0ABU2XJL0</accession>
<dbReference type="PANTHER" id="PTHR42760:SF40">
    <property type="entry name" value="3-OXOACYL-[ACYL-CARRIER-PROTEIN] REDUCTASE, CHLOROPLASTIC"/>
    <property type="match status" value="1"/>
</dbReference>
<dbReference type="PANTHER" id="PTHR42760">
    <property type="entry name" value="SHORT-CHAIN DEHYDROGENASES/REDUCTASES FAMILY MEMBER"/>
    <property type="match status" value="1"/>
</dbReference>
<dbReference type="RefSeq" id="WP_311725551.1">
    <property type="nucleotide sequence ID" value="NZ_JAVRFD010000009.1"/>
</dbReference>
<proteinExistence type="inferred from homology"/>
<evidence type="ECO:0000313" key="3">
    <source>
        <dbReference type="Proteomes" id="UP001180754"/>
    </source>
</evidence>
<dbReference type="PROSITE" id="PS00061">
    <property type="entry name" value="ADH_SHORT"/>
    <property type="match status" value="1"/>
</dbReference>
<dbReference type="InterPro" id="IPR020904">
    <property type="entry name" value="Sc_DH/Rdtase_CS"/>
</dbReference>
<comment type="caution">
    <text evidence="2">The sequence shown here is derived from an EMBL/GenBank/DDBJ whole genome shotgun (WGS) entry which is preliminary data.</text>
</comment>
<dbReference type="EMBL" id="JAVRFD010000009">
    <property type="protein sequence ID" value="MDT0545083.1"/>
    <property type="molecule type" value="Genomic_DNA"/>
</dbReference>
<reference evidence="2" key="1">
    <citation type="submission" date="2024-05" db="EMBL/GenBank/DDBJ databases">
        <title>30 novel species of actinomycetes from the DSMZ collection.</title>
        <authorList>
            <person name="Nouioui I."/>
        </authorList>
    </citation>
    <scope>NUCLEOTIDE SEQUENCE</scope>
    <source>
        <strain evidence="2">DSM 41529</strain>
    </source>
</reference>
<sequence length="265" mass="27802">MNKSSRFEGKSVVVTGAARGIGRGIAARFAAEGASVLMVDASPAVEEAAEEVAAESPSGGALGVRADVTSADDVARAFALAETTWGRLDVLVNNAGVITISRLEDLTLDDWQKVLAVNTTGVFLCAQAAAGIMRRQGRGGRILNAASGQARQGFIYTPHYAASKFGVVGLTQSLAKELAGDRITVNAYCPGIVGSDMWDYNDREWGRLLGGYGPGELMDEWVAGIPLGRAGTHDDVANLLLFLASEEAEYITGQTINVDGGMFMN</sequence>